<reference evidence="15 16" key="1">
    <citation type="journal article" date="2018" name="MBio">
        <title>Comparative Genomics Reveals the Core Gene Toolbox for the Fungus-Insect Symbiosis.</title>
        <authorList>
            <person name="Wang Y."/>
            <person name="Stata M."/>
            <person name="Wang W."/>
            <person name="Stajich J.E."/>
            <person name="White M.M."/>
            <person name="Moncalvo J.M."/>
        </authorList>
    </citation>
    <scope>NUCLEOTIDE SEQUENCE [LARGE SCALE GENOMIC DNA]</scope>
    <source>
        <strain evidence="15 16">SC-DP-2</strain>
    </source>
</reference>
<dbReference type="CDD" id="cd18130">
    <property type="entry name" value="ASADH_C_arch_fung_like"/>
    <property type="match status" value="1"/>
</dbReference>
<dbReference type="InterPro" id="IPR000534">
    <property type="entry name" value="Semialdehyde_DH_NAD-bd"/>
</dbReference>
<comment type="pathway">
    <text evidence="2">Amino-acid biosynthesis; L-threonine biosynthesis; L-threonine from L-aspartate: step 2/5.</text>
</comment>
<dbReference type="InterPro" id="IPR012280">
    <property type="entry name" value="Semialdhyde_DH_dimer_dom"/>
</dbReference>
<comment type="catalytic activity">
    <reaction evidence="10">
        <text>L-aspartate 4-semialdehyde + phosphate + NADP(+) = 4-phospho-L-aspartate + NADPH + H(+)</text>
        <dbReference type="Rhea" id="RHEA:24284"/>
        <dbReference type="ChEBI" id="CHEBI:15378"/>
        <dbReference type="ChEBI" id="CHEBI:43474"/>
        <dbReference type="ChEBI" id="CHEBI:57535"/>
        <dbReference type="ChEBI" id="CHEBI:57783"/>
        <dbReference type="ChEBI" id="CHEBI:58349"/>
        <dbReference type="ChEBI" id="CHEBI:537519"/>
        <dbReference type="EC" id="1.2.1.11"/>
    </reaction>
    <physiologicalReaction direction="right-to-left" evidence="10">
        <dbReference type="Rhea" id="RHEA:24286"/>
    </physiologicalReaction>
</comment>
<keyword evidence="5" id="KW-0028">Amino-acid biosynthesis</keyword>
<dbReference type="InterPro" id="IPR036291">
    <property type="entry name" value="NAD(P)-bd_dom_sf"/>
</dbReference>
<keyword evidence="8" id="KW-0560">Oxidoreductase</keyword>
<accession>A0A2T9ZJ81</accession>
<dbReference type="SMART" id="SM00859">
    <property type="entry name" value="Semialdhyde_dh"/>
    <property type="match status" value="1"/>
</dbReference>
<dbReference type="Proteomes" id="UP000245609">
    <property type="component" value="Unassembled WGS sequence"/>
</dbReference>
<dbReference type="GO" id="GO:0051287">
    <property type="term" value="F:NAD binding"/>
    <property type="evidence" value="ECO:0007669"/>
    <property type="project" value="InterPro"/>
</dbReference>
<dbReference type="GO" id="GO:0004073">
    <property type="term" value="F:aspartate-semialdehyde dehydrogenase activity"/>
    <property type="evidence" value="ECO:0007669"/>
    <property type="project" value="UniProtKB-EC"/>
</dbReference>
<dbReference type="NCBIfam" id="TIGR00978">
    <property type="entry name" value="asd_EA"/>
    <property type="match status" value="1"/>
</dbReference>
<comment type="caution">
    <text evidence="15">The sequence shown here is derived from an EMBL/GenBank/DDBJ whole genome shotgun (WGS) entry which is preliminary data.</text>
</comment>
<dbReference type="STRING" id="133381.A0A2T9ZJ81"/>
<dbReference type="PANTHER" id="PTHR46718">
    <property type="entry name" value="ASPARTATE-SEMIALDEHYDE DEHYDROGENASE"/>
    <property type="match status" value="1"/>
</dbReference>
<evidence type="ECO:0000313" key="16">
    <source>
        <dbReference type="Proteomes" id="UP000245609"/>
    </source>
</evidence>
<evidence type="ECO:0000256" key="12">
    <source>
        <dbReference type="ARBA" id="ARBA00050041"/>
    </source>
</evidence>
<dbReference type="Gene3D" id="3.30.360.10">
    <property type="entry name" value="Dihydrodipicolinate Reductase, domain 2"/>
    <property type="match status" value="1"/>
</dbReference>
<evidence type="ECO:0000256" key="7">
    <source>
        <dbReference type="ARBA" id="ARBA00022857"/>
    </source>
</evidence>
<protein>
    <recommendedName>
        <fullName evidence="12">Aspartate-semialdehyde dehydrogenase</fullName>
        <ecNumber evidence="4">1.2.1.11</ecNumber>
    </recommendedName>
</protein>
<evidence type="ECO:0000256" key="9">
    <source>
        <dbReference type="ARBA" id="ARBA00023167"/>
    </source>
</evidence>
<dbReference type="SUPFAM" id="SSF51735">
    <property type="entry name" value="NAD(P)-binding Rossmann-fold domains"/>
    <property type="match status" value="1"/>
</dbReference>
<evidence type="ECO:0000256" key="2">
    <source>
        <dbReference type="ARBA" id="ARBA00005097"/>
    </source>
</evidence>
<keyword evidence="6" id="KW-0791">Threonine biosynthesis</keyword>
<evidence type="ECO:0000256" key="13">
    <source>
        <dbReference type="PIRSR" id="PIRSR000148-1"/>
    </source>
</evidence>
<comment type="similarity">
    <text evidence="3">Belongs to the aspartate-semialdehyde dehydrogenase family.</text>
</comment>
<dbReference type="Pfam" id="PF01118">
    <property type="entry name" value="Semialdhyde_dh"/>
    <property type="match status" value="1"/>
</dbReference>
<evidence type="ECO:0000256" key="5">
    <source>
        <dbReference type="ARBA" id="ARBA00022605"/>
    </source>
</evidence>
<dbReference type="SUPFAM" id="SSF55347">
    <property type="entry name" value="Glyceraldehyde-3-phosphate dehydrogenase-like, C-terminal domain"/>
    <property type="match status" value="1"/>
</dbReference>
<evidence type="ECO:0000313" key="15">
    <source>
        <dbReference type="EMBL" id="PVV04663.1"/>
    </source>
</evidence>
<dbReference type="InterPro" id="IPR005676">
    <property type="entry name" value="Asp_semi-ald_DH_pep-lack"/>
</dbReference>
<evidence type="ECO:0000259" key="14">
    <source>
        <dbReference type="SMART" id="SM00859"/>
    </source>
</evidence>
<dbReference type="Pfam" id="PF02774">
    <property type="entry name" value="Semialdhyde_dhC"/>
    <property type="match status" value="1"/>
</dbReference>
<dbReference type="PIRSF" id="PIRSF000148">
    <property type="entry name" value="ASA_dh"/>
    <property type="match status" value="1"/>
</dbReference>
<dbReference type="OrthoDB" id="1894490at2759"/>
<evidence type="ECO:0000256" key="3">
    <source>
        <dbReference type="ARBA" id="ARBA00010584"/>
    </source>
</evidence>
<keyword evidence="7" id="KW-0521">NADP</keyword>
<comment type="pathway">
    <text evidence="1">Amino-acid biosynthesis; L-methionine biosynthesis via de novo pathway; L-homoserine from L-aspartate: step 2/3.</text>
</comment>
<evidence type="ECO:0000256" key="6">
    <source>
        <dbReference type="ARBA" id="ARBA00022697"/>
    </source>
</evidence>
<dbReference type="FunFam" id="3.30.360.10:FF:000016">
    <property type="entry name" value="Probable aspartate-semialdehyde dehydrogenase"/>
    <property type="match status" value="1"/>
</dbReference>
<dbReference type="InterPro" id="IPR051823">
    <property type="entry name" value="ASADH-related"/>
</dbReference>
<evidence type="ECO:0000256" key="11">
    <source>
        <dbReference type="ARBA" id="ARBA00049950"/>
    </source>
</evidence>
<dbReference type="GO" id="GO:0009086">
    <property type="term" value="P:methionine biosynthetic process"/>
    <property type="evidence" value="ECO:0007669"/>
    <property type="project" value="UniProtKB-KW"/>
</dbReference>
<dbReference type="GO" id="GO:0050661">
    <property type="term" value="F:NADP binding"/>
    <property type="evidence" value="ECO:0007669"/>
    <property type="project" value="InterPro"/>
</dbReference>
<sequence length="362" mass="38830">MSAKPLKAGILGATGTVGQRFINLLSTNPTFEIAVLGASERSAGKKYNDATNWKLADRMPENVKALTVCVCDPAHFSSCDVVFSGLDANIAGEIEKSFIEAEFPVFSNAKNFRMYDRVPLVIPLVNPEHLAVVSEQQKEFNLKKGFIVTNSNCAVTGVAVALKALQLKFGDISHVLATTMQAISGAGYPGVPSLDIMDNVVPFIGGEEPKFEAELMKLLGTVNQTCTGFDSKSNMKVSASCNRVPVVDGHLASVSIKFASANPPSVDQVVECLQNYKSESQILGCYSAPEIAIDVRMESDRPQPRLDRMNGNGMSVTVGRVRECSVFDIKFSVLAHNTIIGAAGASILNAEVAYKMGLVFPK</sequence>
<organism evidence="15 16">
    <name type="scientific">Smittium megazygosporum</name>
    <dbReference type="NCBI Taxonomy" id="133381"/>
    <lineage>
        <taxon>Eukaryota</taxon>
        <taxon>Fungi</taxon>
        <taxon>Fungi incertae sedis</taxon>
        <taxon>Zoopagomycota</taxon>
        <taxon>Kickxellomycotina</taxon>
        <taxon>Harpellomycetes</taxon>
        <taxon>Harpellales</taxon>
        <taxon>Legeriomycetaceae</taxon>
        <taxon>Smittium</taxon>
    </lineage>
</organism>
<dbReference type="EMBL" id="MBFS01000096">
    <property type="protein sequence ID" value="PVV04663.1"/>
    <property type="molecule type" value="Genomic_DNA"/>
</dbReference>
<feature type="active site" description="Proton acceptor" evidence="13">
    <location>
        <position position="250"/>
    </location>
</feature>
<feature type="domain" description="Semialdehyde dehydrogenase NAD-binding" evidence="14">
    <location>
        <begin position="7"/>
        <end position="133"/>
    </location>
</feature>
<dbReference type="GO" id="GO:0009088">
    <property type="term" value="P:threonine biosynthetic process"/>
    <property type="evidence" value="ECO:0007669"/>
    <property type="project" value="UniProtKB-KW"/>
</dbReference>
<proteinExistence type="inferred from homology"/>
<feature type="active site" description="Acyl-thioester intermediate" evidence="13">
    <location>
        <position position="153"/>
    </location>
</feature>
<dbReference type="CDD" id="cd02315">
    <property type="entry name" value="ScASADH_like_N"/>
    <property type="match status" value="1"/>
</dbReference>
<keyword evidence="16" id="KW-1185">Reference proteome</keyword>
<gene>
    <name evidence="15" type="ORF">BB560_000834</name>
</gene>
<evidence type="ECO:0000256" key="10">
    <source>
        <dbReference type="ARBA" id="ARBA00049864"/>
    </source>
</evidence>
<dbReference type="GO" id="GO:0046983">
    <property type="term" value="F:protein dimerization activity"/>
    <property type="evidence" value="ECO:0007669"/>
    <property type="project" value="InterPro"/>
</dbReference>
<name>A0A2T9ZJ81_9FUNG</name>
<dbReference type="FunFam" id="3.40.50.720:FF:000200">
    <property type="entry name" value="Aspartate-semialdehyde dehydrogenase"/>
    <property type="match status" value="1"/>
</dbReference>
<dbReference type="EC" id="1.2.1.11" evidence="4"/>
<keyword evidence="9" id="KW-0486">Methionine biosynthesis</keyword>
<evidence type="ECO:0000256" key="8">
    <source>
        <dbReference type="ARBA" id="ARBA00023002"/>
    </source>
</evidence>
<evidence type="ECO:0000256" key="4">
    <source>
        <dbReference type="ARBA" id="ARBA00013120"/>
    </source>
</evidence>
<comment type="function">
    <text evidence="11">Catalyzes the NADPH-dependent formation of L-aspartate 4-semialdehyde (L-ASA) by the reductive dephosphorylation of 4-phospho-L-aspartate. Mediates the second step in the biosynthesis of amino acids that derive from aspartate (the aspartate family of amino acids), including methioinine and threonine, the latter of which is a precursor to isoleucine.</text>
</comment>
<dbReference type="NCBIfam" id="NF006416">
    <property type="entry name" value="PRK08664.1"/>
    <property type="match status" value="1"/>
</dbReference>
<dbReference type="AlphaFoldDB" id="A0A2T9ZJ81"/>
<evidence type="ECO:0000256" key="1">
    <source>
        <dbReference type="ARBA" id="ARBA00005021"/>
    </source>
</evidence>
<dbReference type="Gene3D" id="3.40.50.720">
    <property type="entry name" value="NAD(P)-binding Rossmann-like Domain"/>
    <property type="match status" value="1"/>
</dbReference>
<dbReference type="PANTHER" id="PTHR46718:SF1">
    <property type="entry name" value="ASPARTATE-SEMIALDEHYDE DEHYDROGENASE"/>
    <property type="match status" value="1"/>
</dbReference>